<evidence type="ECO:0000313" key="3">
    <source>
        <dbReference type="Proteomes" id="UP000028349"/>
    </source>
</evidence>
<protein>
    <submittedName>
        <fullName evidence="2">Uncharacterized protein</fullName>
    </submittedName>
</protein>
<sequence>MKISCPLYFIFNLGRPIRLPFPLFFVRAFSNAKKNELHLSRAADGILKFVIESFITGESLEKTIL</sequence>
<gene>
    <name evidence="1" type="ORF">HY04_00800</name>
    <name evidence="2" type="ORF">NCTC13489_00462</name>
</gene>
<evidence type="ECO:0000313" key="4">
    <source>
        <dbReference type="Proteomes" id="UP000270036"/>
    </source>
</evidence>
<name>A0A448NND0_9FLAO</name>
<dbReference type="EMBL" id="JPEP01000001">
    <property type="protein sequence ID" value="KEY19800.1"/>
    <property type="molecule type" value="Genomic_DNA"/>
</dbReference>
<dbReference type="Proteomes" id="UP000028349">
    <property type="component" value="Unassembled WGS sequence"/>
</dbReference>
<organism evidence="2 4">
    <name type="scientific">Kaistella antarctica</name>
    <dbReference type="NCBI Taxonomy" id="266748"/>
    <lineage>
        <taxon>Bacteria</taxon>
        <taxon>Pseudomonadati</taxon>
        <taxon>Bacteroidota</taxon>
        <taxon>Flavobacteriia</taxon>
        <taxon>Flavobacteriales</taxon>
        <taxon>Weeksellaceae</taxon>
        <taxon>Chryseobacterium group</taxon>
        <taxon>Kaistella</taxon>
    </lineage>
</organism>
<reference evidence="1 3" key="1">
    <citation type="submission" date="2014-07" db="EMBL/GenBank/DDBJ databases">
        <authorList>
            <person name="Pisani N.G."/>
            <person name="Newman J.D."/>
        </authorList>
    </citation>
    <scope>NUCLEOTIDE SEQUENCE [LARGE SCALE GENOMIC DNA]</scope>
    <source>
        <strain evidence="1 3">LMG 24720</strain>
    </source>
</reference>
<accession>A0A448NND0</accession>
<evidence type="ECO:0000313" key="2">
    <source>
        <dbReference type="EMBL" id="VEH96441.1"/>
    </source>
</evidence>
<reference evidence="2 4" key="2">
    <citation type="submission" date="2018-12" db="EMBL/GenBank/DDBJ databases">
        <authorList>
            <consortium name="Pathogen Informatics"/>
        </authorList>
    </citation>
    <scope>NUCLEOTIDE SEQUENCE [LARGE SCALE GENOMIC DNA]</scope>
    <source>
        <strain evidence="2 4">NCTC13489</strain>
    </source>
</reference>
<proteinExistence type="predicted"/>
<dbReference type="KEGG" id="cant:NCTC13489_00462"/>
<dbReference type="AlphaFoldDB" id="A0A448NND0"/>
<dbReference type="Proteomes" id="UP000270036">
    <property type="component" value="Chromosome"/>
</dbReference>
<dbReference type="EMBL" id="LR134441">
    <property type="protein sequence ID" value="VEH96441.1"/>
    <property type="molecule type" value="Genomic_DNA"/>
</dbReference>
<keyword evidence="3" id="KW-1185">Reference proteome</keyword>
<evidence type="ECO:0000313" key="1">
    <source>
        <dbReference type="EMBL" id="KEY19800.1"/>
    </source>
</evidence>